<gene>
    <name evidence="5" type="ORF">HMPREF1535_03243</name>
</gene>
<evidence type="ECO:0000313" key="5">
    <source>
        <dbReference type="EMBL" id="KKB53696.1"/>
    </source>
</evidence>
<proteinExistence type="inferred from homology"/>
<dbReference type="PATRIC" id="fig|927665.4.peg.3331"/>
<evidence type="ECO:0000256" key="3">
    <source>
        <dbReference type="ARBA" id="ARBA00022729"/>
    </source>
</evidence>
<feature type="domain" description="Periplasmic binding protein" evidence="4">
    <location>
        <begin position="49"/>
        <end position="298"/>
    </location>
</feature>
<comment type="subcellular location">
    <subcellularLocation>
        <location evidence="1">Cell envelope</location>
    </subcellularLocation>
</comment>
<evidence type="ECO:0000313" key="6">
    <source>
        <dbReference type="Proteomes" id="UP000033047"/>
    </source>
</evidence>
<protein>
    <recommendedName>
        <fullName evidence="4">Periplasmic binding protein domain-containing protein</fullName>
    </recommendedName>
</protein>
<organism evidence="5 6">
    <name type="scientific">Parabacteroides goldsteinii DSM 19448 = WAL 12034</name>
    <dbReference type="NCBI Taxonomy" id="927665"/>
    <lineage>
        <taxon>Bacteria</taxon>
        <taxon>Pseudomonadati</taxon>
        <taxon>Bacteroidota</taxon>
        <taxon>Bacteroidia</taxon>
        <taxon>Bacteroidales</taxon>
        <taxon>Tannerellaceae</taxon>
        <taxon>Parabacteroides</taxon>
    </lineage>
</organism>
<dbReference type="Proteomes" id="UP000033047">
    <property type="component" value="Unassembled WGS sequence"/>
</dbReference>
<comment type="caution">
    <text evidence="5">The sequence shown here is derived from an EMBL/GenBank/DDBJ whole genome shotgun (WGS) entry which is preliminary data.</text>
</comment>
<dbReference type="AlphaFoldDB" id="A0A0F5J725"/>
<evidence type="ECO:0000256" key="2">
    <source>
        <dbReference type="ARBA" id="ARBA00007639"/>
    </source>
</evidence>
<reference evidence="5 6" key="1">
    <citation type="submission" date="2013-04" db="EMBL/GenBank/DDBJ databases">
        <title>The Genome Sequence of Parabacteroides goldsteinii DSM 19448.</title>
        <authorList>
            <consortium name="The Broad Institute Genomics Platform"/>
            <person name="Earl A."/>
            <person name="Ward D."/>
            <person name="Feldgarden M."/>
            <person name="Gevers D."/>
            <person name="Martens E."/>
            <person name="Sakamoto M."/>
            <person name="Benno Y."/>
            <person name="Song Y."/>
            <person name="Liu C."/>
            <person name="Lee J."/>
            <person name="Bolanos M."/>
            <person name="Vaisanen M.L."/>
            <person name="Finegold S.M."/>
            <person name="Walker B."/>
            <person name="Young S."/>
            <person name="Zeng Q."/>
            <person name="Gargeya S."/>
            <person name="Fitzgerald M."/>
            <person name="Haas B."/>
            <person name="Abouelleil A."/>
            <person name="Allen A.W."/>
            <person name="Alvarado L."/>
            <person name="Arachchi H.M."/>
            <person name="Berlin A.M."/>
            <person name="Chapman S.B."/>
            <person name="Gainer-Dewar J."/>
            <person name="Goldberg J."/>
            <person name="Griggs A."/>
            <person name="Gujja S."/>
            <person name="Hansen M."/>
            <person name="Howarth C."/>
            <person name="Imamovic A."/>
            <person name="Ireland A."/>
            <person name="Larimer J."/>
            <person name="McCowan C."/>
            <person name="Murphy C."/>
            <person name="Pearson M."/>
            <person name="Poon T.W."/>
            <person name="Priest M."/>
            <person name="Roberts A."/>
            <person name="Saif S."/>
            <person name="Shea T."/>
            <person name="Sisk P."/>
            <person name="Sykes S."/>
            <person name="Wortman J."/>
            <person name="Nusbaum C."/>
            <person name="Birren B."/>
        </authorList>
    </citation>
    <scope>NUCLEOTIDE SEQUENCE [LARGE SCALE GENOMIC DNA]</scope>
    <source>
        <strain evidence="5 6">DSM 19448</strain>
    </source>
</reference>
<sequence length="327" mass="34942">MKTITLSRLNRPFLLRRLLTITCTILSVLILFAACSDDDESCPSQHPQVAVCLKSQTNSWRTALSYYATNQLESKGLSYTTYVAKDKAQQANQIRMAVESGCQILVVAPEGIAKDALDVAFSAGIPVIMFEDGVTDGYTALVQGDNAAAGKNAAEYVASKGAGHAVAFKITQDPASSDARVDAFTEELKSKSPSTQVTTQTLSLYTSADGKEAAARILADDPSVDAFYAQDDEVASGVIEAINESGRNDIKVVVGCGGSQAFFSLILSTTVTDVATTLYSPSMITKCIDLADDVLKGKTIEEKQIVMPATVVNKDNVREYQDSNSPY</sequence>
<accession>A0A0F5J725</accession>
<dbReference type="RefSeq" id="WP_046146800.1">
    <property type="nucleotide sequence ID" value="NZ_KQ033913.1"/>
</dbReference>
<dbReference type="GO" id="GO:0030246">
    <property type="term" value="F:carbohydrate binding"/>
    <property type="evidence" value="ECO:0007669"/>
    <property type="project" value="UniProtKB-ARBA"/>
</dbReference>
<dbReference type="PROSITE" id="PS51257">
    <property type="entry name" value="PROKAR_LIPOPROTEIN"/>
    <property type="match status" value="1"/>
</dbReference>
<dbReference type="InterPro" id="IPR025997">
    <property type="entry name" value="SBP_2_dom"/>
</dbReference>
<dbReference type="GO" id="GO:0030313">
    <property type="term" value="C:cell envelope"/>
    <property type="evidence" value="ECO:0007669"/>
    <property type="project" value="UniProtKB-SubCell"/>
</dbReference>
<dbReference type="PANTHER" id="PTHR46847:SF1">
    <property type="entry name" value="D-ALLOSE-BINDING PERIPLASMIC PROTEIN-RELATED"/>
    <property type="match status" value="1"/>
</dbReference>
<dbReference type="HOGENOM" id="CLU_849513_0_0_10"/>
<name>A0A0F5J725_9BACT</name>
<comment type="similarity">
    <text evidence="2">Belongs to the bacterial solute-binding protein 2 family.</text>
</comment>
<dbReference type="EMBL" id="AQHV01000014">
    <property type="protein sequence ID" value="KKB53696.1"/>
    <property type="molecule type" value="Genomic_DNA"/>
</dbReference>
<keyword evidence="3" id="KW-0732">Signal</keyword>
<evidence type="ECO:0000259" key="4">
    <source>
        <dbReference type="Pfam" id="PF13407"/>
    </source>
</evidence>
<dbReference type="SUPFAM" id="SSF53822">
    <property type="entry name" value="Periplasmic binding protein-like I"/>
    <property type="match status" value="1"/>
</dbReference>
<dbReference type="Gene3D" id="3.40.50.2300">
    <property type="match status" value="2"/>
</dbReference>
<dbReference type="InterPro" id="IPR028082">
    <property type="entry name" value="Peripla_BP_I"/>
</dbReference>
<evidence type="ECO:0000256" key="1">
    <source>
        <dbReference type="ARBA" id="ARBA00004196"/>
    </source>
</evidence>
<dbReference type="PANTHER" id="PTHR46847">
    <property type="entry name" value="D-ALLOSE-BINDING PERIPLASMIC PROTEIN-RELATED"/>
    <property type="match status" value="1"/>
</dbReference>
<dbReference type="Pfam" id="PF13407">
    <property type="entry name" value="Peripla_BP_4"/>
    <property type="match status" value="1"/>
</dbReference>
<dbReference type="STRING" id="927665.HMPREF1535_03243"/>